<dbReference type="Proteomes" id="UP000070366">
    <property type="component" value="Unassembled WGS sequence"/>
</dbReference>
<dbReference type="STRING" id="626937.HMPREF3293_01592"/>
<dbReference type="GO" id="GO:0003677">
    <property type="term" value="F:DNA binding"/>
    <property type="evidence" value="ECO:0007669"/>
    <property type="project" value="UniProtKB-KW"/>
</dbReference>
<feature type="domain" description="HTH LytTR-type" evidence="1">
    <location>
        <begin position="41"/>
        <end position="112"/>
    </location>
</feature>
<sequence length="121" mass="14052">MSETSSFRARRRSGCNSKTAFSCRPLNWRSQASGKLERESILYLVNEHRQVQASIKEQEAVLPPQFYRLHRSYFVNCGYVAKIERYRLTLITGDELPVPKMRDTQIRSEIAGIIESKGKRE</sequence>
<keyword evidence="2" id="KW-0238">DNA-binding</keyword>
<evidence type="ECO:0000313" key="2">
    <source>
        <dbReference type="EMBL" id="KXK65380.1"/>
    </source>
</evidence>
<name>A0A136Q3Y2_9FIRM</name>
<dbReference type="InterPro" id="IPR007492">
    <property type="entry name" value="LytTR_DNA-bd_dom"/>
</dbReference>
<proteinExistence type="predicted"/>
<organism evidence="2 3">
    <name type="scientific">Christensenella minuta</name>
    <dbReference type="NCBI Taxonomy" id="626937"/>
    <lineage>
        <taxon>Bacteria</taxon>
        <taxon>Bacillati</taxon>
        <taxon>Bacillota</taxon>
        <taxon>Clostridia</taxon>
        <taxon>Christensenellales</taxon>
        <taxon>Christensenellaceae</taxon>
        <taxon>Christensenella</taxon>
    </lineage>
</organism>
<dbReference type="KEGG" id="cmiu:B1H56_10815"/>
<dbReference type="PROSITE" id="PS50930">
    <property type="entry name" value="HTH_LYTTR"/>
    <property type="match status" value="1"/>
</dbReference>
<gene>
    <name evidence="2" type="ORF">HMPREF3293_01592</name>
</gene>
<dbReference type="OrthoDB" id="9809318at2"/>
<reference evidence="2 3" key="1">
    <citation type="submission" date="2016-02" db="EMBL/GenBank/DDBJ databases">
        <authorList>
            <person name="Wen L."/>
            <person name="He K."/>
            <person name="Yang H."/>
        </authorList>
    </citation>
    <scope>NUCLEOTIDE SEQUENCE [LARGE SCALE GENOMIC DNA]</scope>
    <source>
        <strain evidence="2 3">DSM 22607</strain>
    </source>
</reference>
<protein>
    <submittedName>
        <fullName evidence="2">LytTr DNA-binding domain protein</fullName>
    </submittedName>
</protein>
<dbReference type="AlphaFoldDB" id="A0A136Q3Y2"/>
<accession>A0A136Q3Y2</accession>
<dbReference type="RefSeq" id="WP_082771105.1">
    <property type="nucleotide sequence ID" value="NZ_CABMOF010000002.1"/>
</dbReference>
<evidence type="ECO:0000313" key="3">
    <source>
        <dbReference type="Proteomes" id="UP000070366"/>
    </source>
</evidence>
<keyword evidence="3" id="KW-1185">Reference proteome</keyword>
<evidence type="ECO:0000259" key="1">
    <source>
        <dbReference type="PROSITE" id="PS50930"/>
    </source>
</evidence>
<dbReference type="Gene3D" id="2.40.50.1020">
    <property type="entry name" value="LytTr DNA-binding domain"/>
    <property type="match status" value="1"/>
</dbReference>
<dbReference type="EMBL" id="LSZW01000061">
    <property type="protein sequence ID" value="KXK65380.1"/>
    <property type="molecule type" value="Genomic_DNA"/>
</dbReference>
<comment type="caution">
    <text evidence="2">The sequence shown here is derived from an EMBL/GenBank/DDBJ whole genome shotgun (WGS) entry which is preliminary data.</text>
</comment>
<dbReference type="Pfam" id="PF04397">
    <property type="entry name" value="LytTR"/>
    <property type="match status" value="1"/>
</dbReference>